<evidence type="ECO:0000313" key="2">
    <source>
        <dbReference type="EMBL" id="KAL2334945.1"/>
    </source>
</evidence>
<feature type="compositionally biased region" description="Polar residues" evidence="1">
    <location>
        <begin position="83"/>
        <end position="93"/>
    </location>
</feature>
<reference evidence="2 3" key="1">
    <citation type="submission" date="2024-08" db="EMBL/GenBank/DDBJ databases">
        <title>Insights into the chromosomal genome structure of Flemingia macrophylla.</title>
        <authorList>
            <person name="Ding Y."/>
            <person name="Zhao Y."/>
            <person name="Bi W."/>
            <person name="Wu M."/>
            <person name="Zhao G."/>
            <person name="Gong Y."/>
            <person name="Li W."/>
            <person name="Zhang P."/>
        </authorList>
    </citation>
    <scope>NUCLEOTIDE SEQUENCE [LARGE SCALE GENOMIC DNA]</scope>
    <source>
        <strain evidence="2">DYQJB</strain>
        <tissue evidence="2">Leaf</tissue>
    </source>
</reference>
<evidence type="ECO:0000313" key="3">
    <source>
        <dbReference type="Proteomes" id="UP001603857"/>
    </source>
</evidence>
<dbReference type="Proteomes" id="UP001603857">
    <property type="component" value="Unassembled WGS sequence"/>
</dbReference>
<gene>
    <name evidence="2" type="ORF">Fmac_016158</name>
</gene>
<organism evidence="2 3">
    <name type="scientific">Flemingia macrophylla</name>
    <dbReference type="NCBI Taxonomy" id="520843"/>
    <lineage>
        <taxon>Eukaryota</taxon>
        <taxon>Viridiplantae</taxon>
        <taxon>Streptophyta</taxon>
        <taxon>Embryophyta</taxon>
        <taxon>Tracheophyta</taxon>
        <taxon>Spermatophyta</taxon>
        <taxon>Magnoliopsida</taxon>
        <taxon>eudicotyledons</taxon>
        <taxon>Gunneridae</taxon>
        <taxon>Pentapetalae</taxon>
        <taxon>rosids</taxon>
        <taxon>fabids</taxon>
        <taxon>Fabales</taxon>
        <taxon>Fabaceae</taxon>
        <taxon>Papilionoideae</taxon>
        <taxon>50 kb inversion clade</taxon>
        <taxon>NPAAA clade</taxon>
        <taxon>indigoferoid/millettioid clade</taxon>
        <taxon>Phaseoleae</taxon>
        <taxon>Flemingia</taxon>
    </lineage>
</organism>
<dbReference type="EMBL" id="JBGMDY010000005">
    <property type="protein sequence ID" value="KAL2334945.1"/>
    <property type="molecule type" value="Genomic_DNA"/>
</dbReference>
<dbReference type="AlphaFoldDB" id="A0ABD1MGM4"/>
<name>A0ABD1MGM4_9FABA</name>
<comment type="caution">
    <text evidence="2">The sequence shown here is derived from an EMBL/GenBank/DDBJ whole genome shotgun (WGS) entry which is preliminary data.</text>
</comment>
<accession>A0ABD1MGM4</accession>
<keyword evidence="3" id="KW-1185">Reference proteome</keyword>
<proteinExistence type="predicted"/>
<sequence length="173" mass="19258">MSCTLHNSVDLFGYLSIMEELVEECEAKRSTRVTAHHHCHQRSQITPPPPLSQIHILSFLSAQQLTLDAVINVGDEAHLSARGTPTETQTQDSHGAEALSRAPNKKRVKEKPFATLTTASGSIPTYTSFLDALAEELNKGDFDAAFLQDLAKLPEQERSRHRVEVHMQGRFEI</sequence>
<protein>
    <submittedName>
        <fullName evidence="2">Uncharacterized protein</fullName>
    </submittedName>
</protein>
<feature type="region of interest" description="Disordered" evidence="1">
    <location>
        <begin position="82"/>
        <end position="106"/>
    </location>
</feature>
<evidence type="ECO:0000256" key="1">
    <source>
        <dbReference type="SAM" id="MobiDB-lite"/>
    </source>
</evidence>